<dbReference type="Gene3D" id="3.30.530.20">
    <property type="match status" value="1"/>
</dbReference>
<accession>A0A839T5K1</accession>
<evidence type="ECO:0000313" key="1">
    <source>
        <dbReference type="EMBL" id="MBB3103215.1"/>
    </source>
</evidence>
<dbReference type="Pfam" id="PF10604">
    <property type="entry name" value="Polyketide_cyc2"/>
    <property type="match status" value="1"/>
</dbReference>
<dbReference type="CDD" id="cd07821">
    <property type="entry name" value="PYR_PYL_RCAR_like"/>
    <property type="match status" value="1"/>
</dbReference>
<dbReference type="InterPro" id="IPR019587">
    <property type="entry name" value="Polyketide_cyclase/dehydratase"/>
</dbReference>
<dbReference type="EMBL" id="JACHXI010000006">
    <property type="protein sequence ID" value="MBB3103215.1"/>
    <property type="molecule type" value="Genomic_DNA"/>
</dbReference>
<evidence type="ECO:0000313" key="2">
    <source>
        <dbReference type="Proteomes" id="UP000549250"/>
    </source>
</evidence>
<dbReference type="InterPro" id="IPR023393">
    <property type="entry name" value="START-like_dom_sf"/>
</dbReference>
<dbReference type="Proteomes" id="UP000549250">
    <property type="component" value="Unassembled WGS sequence"/>
</dbReference>
<protein>
    <submittedName>
        <fullName evidence="1">Uncharacterized protein YndB with AHSA1/START domain</fullName>
    </submittedName>
</protein>
<reference evidence="1 2" key="1">
    <citation type="submission" date="2020-08" db="EMBL/GenBank/DDBJ databases">
        <title>Genomic Encyclopedia of Type Strains, Phase III (KMG-III): the genomes of soil and plant-associated and newly described type strains.</title>
        <authorList>
            <person name="Whitman W."/>
        </authorList>
    </citation>
    <scope>NUCLEOTIDE SEQUENCE [LARGE SCALE GENOMIC DNA]</scope>
    <source>
        <strain evidence="1 2">CECT 4462</strain>
    </source>
</reference>
<sequence>MKTIEVSVSTSIARPAAEVWALLGGFDLLPRWIESITSSRLDDGGRLRHLVMADGSAIVERLLEFSENERHYSYALVESALPVADYVARVAVRDTGTGQALATWSSRFRNTGSDEAGIIADLEGFYRAGLEQLKALVEAH</sequence>
<keyword evidence="2" id="KW-1185">Reference proteome</keyword>
<dbReference type="PANTHER" id="PTHR39332">
    <property type="entry name" value="BLL4707 PROTEIN"/>
    <property type="match status" value="1"/>
</dbReference>
<dbReference type="RefSeq" id="WP_221189776.1">
    <property type="nucleotide sequence ID" value="NZ_JACHXI010000006.1"/>
</dbReference>
<organism evidence="1 2">
    <name type="scientific">Azomonas macrocytogenes</name>
    <name type="common">Azotobacter macrocytogenes</name>
    <dbReference type="NCBI Taxonomy" id="69962"/>
    <lineage>
        <taxon>Bacteria</taxon>
        <taxon>Pseudomonadati</taxon>
        <taxon>Pseudomonadota</taxon>
        <taxon>Gammaproteobacteria</taxon>
        <taxon>Pseudomonadales</taxon>
        <taxon>Pseudomonadaceae</taxon>
        <taxon>Azomonas</taxon>
    </lineage>
</organism>
<dbReference type="PANTHER" id="PTHR39332:SF7">
    <property type="entry name" value="SRPBCC FAMILY PROTEIN"/>
    <property type="match status" value="1"/>
</dbReference>
<name>A0A839T5K1_AZOMA</name>
<dbReference type="SUPFAM" id="SSF55961">
    <property type="entry name" value="Bet v1-like"/>
    <property type="match status" value="1"/>
</dbReference>
<proteinExistence type="predicted"/>
<gene>
    <name evidence="1" type="ORF">FHR87_001610</name>
</gene>
<comment type="caution">
    <text evidence="1">The sequence shown here is derived from an EMBL/GenBank/DDBJ whole genome shotgun (WGS) entry which is preliminary data.</text>
</comment>
<dbReference type="AlphaFoldDB" id="A0A839T5K1"/>